<reference evidence="6 7" key="1">
    <citation type="submission" date="2023-02" db="EMBL/GenBank/DDBJ databases">
        <title>Oceanobacillus kimchii IFOP_LL358 isolated form Alexandrium catenella lab strain.</title>
        <authorList>
            <person name="Gajardo G."/>
            <person name="Ueki S."/>
            <person name="Maruyama F."/>
        </authorList>
    </citation>
    <scope>NUCLEOTIDE SEQUENCE [LARGE SCALE GENOMIC DNA]</scope>
    <source>
        <strain evidence="6 7">IFOP_LL358</strain>
    </source>
</reference>
<evidence type="ECO:0000256" key="3">
    <source>
        <dbReference type="ARBA" id="ARBA00023027"/>
    </source>
</evidence>
<dbReference type="SUPFAM" id="SSF56796">
    <property type="entry name" value="Dehydroquinate synthase-like"/>
    <property type="match status" value="1"/>
</dbReference>
<comment type="caution">
    <text evidence="6">The sequence shown here is derived from an EMBL/GenBank/DDBJ whole genome shotgun (WGS) entry which is preliminary data.</text>
</comment>
<dbReference type="Proteomes" id="UP001275436">
    <property type="component" value="Unassembled WGS sequence"/>
</dbReference>
<gene>
    <name evidence="6" type="ORF">MACH08_31750</name>
</gene>
<keyword evidence="2" id="KW-0560">Oxidoreductase</keyword>
<feature type="domain" description="Fe-containing alcohol dehydrogenase-like C-terminal" evidence="5">
    <location>
        <begin position="189"/>
        <end position="386"/>
    </location>
</feature>
<dbReference type="Gene3D" id="1.20.1090.10">
    <property type="entry name" value="Dehydroquinate synthase-like - alpha domain"/>
    <property type="match status" value="1"/>
</dbReference>
<evidence type="ECO:0000259" key="5">
    <source>
        <dbReference type="Pfam" id="PF25137"/>
    </source>
</evidence>
<dbReference type="PROSITE" id="PS00913">
    <property type="entry name" value="ADH_IRON_1"/>
    <property type="match status" value="1"/>
</dbReference>
<sequence>MQEYAVFRTPETINYGRNAFEKIGVEAAARGHKAIIITDKIMEKLGYVSECRDLLCKEEIESAVYLGVESEPTDQYVEEALQLLKSEQCDVVISLGGGSCIDTAKAIAVIATNGGYIGDYMGMKKLAELPPLPHISIPTTAGTGSEATDATIITNTSNNVKMMIKQPVFMPNVAIVDPLLSLSSPKSVTAATGIDALSHAIEAYISRKAQPMTDMLALSSVGKIVNSLKSAYENGDDVLAREEMSIGSLQAGMSFTNASVCLVHGMSRPIGALFHVPHGFSNAMLLPAVLEFSKEHCVKRLADLGKFFEPDLSGVSDKEAADIAVESVKELCFDLNIPNLEGWGINQSEFQQVISKMAVDALASGSPENNPRIPTKQEIEKLYQTCYSYQFSSHKSVSN</sequence>
<accession>A0ABQ5TNQ1</accession>
<name>A0ABQ5TNQ1_9BACI</name>
<dbReference type="CDD" id="cd08194">
    <property type="entry name" value="Fe-ADH-like"/>
    <property type="match status" value="1"/>
</dbReference>
<keyword evidence="7" id="KW-1185">Reference proteome</keyword>
<comment type="similarity">
    <text evidence="1">Belongs to the iron-containing alcohol dehydrogenase family.</text>
</comment>
<keyword evidence="3" id="KW-0520">NAD</keyword>
<proteinExistence type="inferred from homology"/>
<dbReference type="Gene3D" id="3.40.50.1970">
    <property type="match status" value="1"/>
</dbReference>
<dbReference type="InterPro" id="IPR056798">
    <property type="entry name" value="ADH_Fe_C"/>
</dbReference>
<protein>
    <submittedName>
        <fullName evidence="6">1,3-propanediol dehydrogenase</fullName>
    </submittedName>
</protein>
<evidence type="ECO:0000313" key="7">
    <source>
        <dbReference type="Proteomes" id="UP001275436"/>
    </source>
</evidence>
<dbReference type="Pfam" id="PF25137">
    <property type="entry name" value="ADH_Fe_C"/>
    <property type="match status" value="1"/>
</dbReference>
<dbReference type="InterPro" id="IPR018211">
    <property type="entry name" value="ADH_Fe_CS"/>
</dbReference>
<dbReference type="EMBL" id="BSKO01000001">
    <property type="protein sequence ID" value="GLO67391.1"/>
    <property type="molecule type" value="Genomic_DNA"/>
</dbReference>
<dbReference type="InterPro" id="IPR001670">
    <property type="entry name" value="ADH_Fe/GldA"/>
</dbReference>
<evidence type="ECO:0000256" key="2">
    <source>
        <dbReference type="ARBA" id="ARBA00023002"/>
    </source>
</evidence>
<evidence type="ECO:0000313" key="6">
    <source>
        <dbReference type="EMBL" id="GLO67391.1"/>
    </source>
</evidence>
<evidence type="ECO:0000259" key="4">
    <source>
        <dbReference type="Pfam" id="PF00465"/>
    </source>
</evidence>
<dbReference type="InterPro" id="IPR039697">
    <property type="entry name" value="Alcohol_dehydrogenase_Fe"/>
</dbReference>
<dbReference type="PANTHER" id="PTHR11496:SF102">
    <property type="entry name" value="ALCOHOL DEHYDROGENASE 4"/>
    <property type="match status" value="1"/>
</dbReference>
<dbReference type="RefSeq" id="WP_317958283.1">
    <property type="nucleotide sequence ID" value="NZ_BSKO01000001.1"/>
</dbReference>
<feature type="domain" description="Alcohol dehydrogenase iron-type/glycerol dehydrogenase GldA" evidence="4">
    <location>
        <begin position="10"/>
        <end position="178"/>
    </location>
</feature>
<organism evidence="6 7">
    <name type="scientific">Oceanobacillus kimchii</name>
    <dbReference type="NCBI Taxonomy" id="746691"/>
    <lineage>
        <taxon>Bacteria</taxon>
        <taxon>Bacillati</taxon>
        <taxon>Bacillota</taxon>
        <taxon>Bacilli</taxon>
        <taxon>Bacillales</taxon>
        <taxon>Bacillaceae</taxon>
        <taxon>Oceanobacillus</taxon>
    </lineage>
</organism>
<evidence type="ECO:0000256" key="1">
    <source>
        <dbReference type="ARBA" id="ARBA00007358"/>
    </source>
</evidence>
<dbReference type="Pfam" id="PF00465">
    <property type="entry name" value="Fe-ADH"/>
    <property type="match status" value="1"/>
</dbReference>
<dbReference type="PANTHER" id="PTHR11496">
    <property type="entry name" value="ALCOHOL DEHYDROGENASE"/>
    <property type="match status" value="1"/>
</dbReference>